<evidence type="ECO:0000313" key="1">
    <source>
        <dbReference type="EMBL" id="TNN70373.1"/>
    </source>
</evidence>
<reference evidence="1 2" key="1">
    <citation type="submission" date="2019-03" db="EMBL/GenBank/DDBJ databases">
        <title>First draft genome of Liparis tanakae, snailfish: a comprehensive survey of snailfish specific genes.</title>
        <authorList>
            <person name="Kim W."/>
            <person name="Song I."/>
            <person name="Jeong J.-H."/>
            <person name="Kim D."/>
            <person name="Kim S."/>
            <person name="Ryu S."/>
            <person name="Song J.Y."/>
            <person name="Lee S.K."/>
        </authorList>
    </citation>
    <scope>NUCLEOTIDE SEQUENCE [LARGE SCALE GENOMIC DNA]</scope>
    <source>
        <tissue evidence="1">Muscle</tissue>
    </source>
</reference>
<accession>A0A4Z2HZH6</accession>
<organism evidence="1 2">
    <name type="scientific">Liparis tanakae</name>
    <name type="common">Tanaka's snailfish</name>
    <dbReference type="NCBI Taxonomy" id="230148"/>
    <lineage>
        <taxon>Eukaryota</taxon>
        <taxon>Metazoa</taxon>
        <taxon>Chordata</taxon>
        <taxon>Craniata</taxon>
        <taxon>Vertebrata</taxon>
        <taxon>Euteleostomi</taxon>
        <taxon>Actinopterygii</taxon>
        <taxon>Neopterygii</taxon>
        <taxon>Teleostei</taxon>
        <taxon>Neoteleostei</taxon>
        <taxon>Acanthomorphata</taxon>
        <taxon>Eupercaria</taxon>
        <taxon>Perciformes</taxon>
        <taxon>Cottioidei</taxon>
        <taxon>Cottales</taxon>
        <taxon>Liparidae</taxon>
        <taxon>Liparis</taxon>
    </lineage>
</organism>
<comment type="caution">
    <text evidence="1">The sequence shown here is derived from an EMBL/GenBank/DDBJ whole genome shotgun (WGS) entry which is preliminary data.</text>
</comment>
<name>A0A4Z2HZH6_9TELE</name>
<proteinExistence type="predicted"/>
<gene>
    <name evidence="1" type="ORF">EYF80_019399</name>
</gene>
<keyword evidence="2" id="KW-1185">Reference proteome</keyword>
<dbReference type="Proteomes" id="UP000314294">
    <property type="component" value="Unassembled WGS sequence"/>
</dbReference>
<evidence type="ECO:0000313" key="2">
    <source>
        <dbReference type="Proteomes" id="UP000314294"/>
    </source>
</evidence>
<protein>
    <submittedName>
        <fullName evidence="1">Uncharacterized protein</fullName>
    </submittedName>
</protein>
<dbReference type="EMBL" id="SRLO01000164">
    <property type="protein sequence ID" value="TNN70373.1"/>
    <property type="molecule type" value="Genomic_DNA"/>
</dbReference>
<dbReference type="AlphaFoldDB" id="A0A4Z2HZH6"/>
<sequence>MAIITKRNCISGRSSLAPRHDNRACSAPMTTGQCSSLALTSYFSLEQDAFGELLLSNILPPDQEVMLESPQKKPRWYGVTAFNSHAKNGMEADEILKKTWSHNSVQRRAKLRPCKTLVVP</sequence>